<proteinExistence type="predicted"/>
<organism evidence="1 2">
    <name type="scientific">Xylanimonas oleitrophica</name>
    <dbReference type="NCBI Taxonomy" id="2607479"/>
    <lineage>
        <taxon>Bacteria</taxon>
        <taxon>Bacillati</taxon>
        <taxon>Actinomycetota</taxon>
        <taxon>Actinomycetes</taxon>
        <taxon>Micrococcales</taxon>
        <taxon>Promicromonosporaceae</taxon>
        <taxon>Xylanimonas</taxon>
    </lineage>
</organism>
<keyword evidence="2" id="KW-1185">Reference proteome</keyword>
<dbReference type="Proteomes" id="UP000248783">
    <property type="component" value="Unassembled WGS sequence"/>
</dbReference>
<dbReference type="InterPro" id="IPR007362">
    <property type="entry name" value="DUF429"/>
</dbReference>
<evidence type="ECO:0000313" key="2">
    <source>
        <dbReference type="Proteomes" id="UP000248783"/>
    </source>
</evidence>
<comment type="caution">
    <text evidence="1">The sequence shown here is derived from an EMBL/GenBank/DDBJ whole genome shotgun (WGS) entry which is preliminary data.</text>
</comment>
<name>A0A2W5WXF2_9MICO</name>
<protein>
    <recommendedName>
        <fullName evidence="3">DUF429 domain-containing protein</fullName>
    </recommendedName>
</protein>
<reference evidence="1 2" key="1">
    <citation type="submission" date="2018-06" db="EMBL/GenBank/DDBJ databases">
        <title>Whole genome sequencing of a novel hydrocarbon degrading bacterial strain, PW21 isolated from oil contaminated produced water sample.</title>
        <authorList>
            <person name="Nagkirti P."/>
            <person name="Shaikh A."/>
            <person name="Gowdaman V."/>
            <person name="Engineer A.E."/>
            <person name="Dagar S."/>
            <person name="Dhakephalkar P.K."/>
        </authorList>
    </citation>
    <scope>NUCLEOTIDE SEQUENCE [LARGE SCALE GENOMIC DNA]</scope>
    <source>
        <strain evidence="1 2">PW21</strain>
    </source>
</reference>
<evidence type="ECO:0000313" key="1">
    <source>
        <dbReference type="EMBL" id="PZR55332.1"/>
    </source>
</evidence>
<dbReference type="AlphaFoldDB" id="A0A2W5WXF2"/>
<accession>A0A2W5WXF2</accession>
<sequence>MQDGLGRVRLGRPRLLRRGHRPPWVTSTDRQVIEIHPEVSFATMAGRHMAHPKSTWAGTEERKQALAAHGIVVPAQLGLAGRRAAVDDVLDAAAACWSTARFCAGEAVSYPDPPERFDDGIPAAIWA</sequence>
<dbReference type="Pfam" id="PF04250">
    <property type="entry name" value="DUF429"/>
    <property type="match status" value="1"/>
</dbReference>
<dbReference type="EMBL" id="QKWH01000001">
    <property type="protein sequence ID" value="PZR55332.1"/>
    <property type="molecule type" value="Genomic_DNA"/>
</dbReference>
<dbReference type="RefSeq" id="WP_111249696.1">
    <property type="nucleotide sequence ID" value="NZ_QKWH01000001.1"/>
</dbReference>
<gene>
    <name evidence="1" type="ORF">DNL40_02875</name>
</gene>
<evidence type="ECO:0008006" key="3">
    <source>
        <dbReference type="Google" id="ProtNLM"/>
    </source>
</evidence>